<evidence type="ECO:0000256" key="12">
    <source>
        <dbReference type="ARBA" id="ARBA00022989"/>
    </source>
</evidence>
<evidence type="ECO:0000256" key="4">
    <source>
        <dbReference type="ARBA" id="ARBA00012944"/>
    </source>
</evidence>
<evidence type="ECO:0000256" key="14">
    <source>
        <dbReference type="ARBA" id="ARBA00023075"/>
    </source>
</evidence>
<evidence type="ECO:0000256" key="1">
    <source>
        <dbReference type="ARBA" id="ARBA00003257"/>
    </source>
</evidence>
<feature type="transmembrane region" description="Helical" evidence="18">
    <location>
        <begin position="233"/>
        <end position="253"/>
    </location>
</feature>
<evidence type="ECO:0000256" key="5">
    <source>
        <dbReference type="ARBA" id="ARBA00021008"/>
    </source>
</evidence>
<comment type="similarity">
    <text evidence="3 18">Belongs to the complex I subunit 2 family.</text>
</comment>
<geneLocation type="mitochondrion" evidence="20"/>
<dbReference type="GO" id="GO:0006120">
    <property type="term" value="P:mitochondrial electron transport, NADH to ubiquinone"/>
    <property type="evidence" value="ECO:0007669"/>
    <property type="project" value="InterPro"/>
</dbReference>
<comment type="function">
    <text evidence="1">Core subunit of the mitochondrial membrane respiratory chain NADH dehydrogenase (Complex I) that is believed to belong to the minimal assembly required for catalysis. Complex I functions in the transfer of electrons from NADH to the respiratory chain. The immediate electron acceptor for the enzyme is believed to be ubiquinone.</text>
</comment>
<dbReference type="Pfam" id="PF00361">
    <property type="entry name" value="Proton_antipo_M"/>
    <property type="match status" value="1"/>
</dbReference>
<keyword evidence="11 18" id="KW-0249">Electron transport</keyword>
<keyword evidence="6" id="KW-0813">Transport</keyword>
<feature type="transmembrane region" description="Helical" evidence="18">
    <location>
        <begin position="7"/>
        <end position="31"/>
    </location>
</feature>
<dbReference type="InterPro" id="IPR050175">
    <property type="entry name" value="Complex_I_Subunit_2"/>
</dbReference>
<evidence type="ECO:0000256" key="6">
    <source>
        <dbReference type="ARBA" id="ARBA00022448"/>
    </source>
</evidence>
<evidence type="ECO:0000256" key="13">
    <source>
        <dbReference type="ARBA" id="ARBA00023027"/>
    </source>
</evidence>
<reference evidence="20" key="1">
    <citation type="submission" date="2015-09" db="EMBL/GenBank/DDBJ databases">
        <title>Capturing the unknown biodiversity of arthropods in tropical forests using metagenomics.</title>
        <authorList>
            <person name="Andujar C."/>
            <person name="Creedy T.J."/>
            <person name="Garner B."/>
            <person name="Canty R."/>
            <person name="Warner H.B."/>
            <person name="Lipecki J."/>
            <person name="Crampton-Platt A."/>
            <person name="Gabrielli M."/>
            <person name="Croydon-Veleslavov I.A."/>
            <person name="Lim J.L."/>
            <person name="Linard B."/>
            <person name="Vogler A."/>
        </authorList>
    </citation>
    <scope>NUCLEOTIDE SEQUENCE</scope>
</reference>
<keyword evidence="7 18" id="KW-0679">Respiratory chain</keyword>
<sequence>MNFLYKILFFITLMIGSLIAISSNSAMGMWIGLEINLLAFIPIIQEKNNQYSSESSLKYFLTQALASTILLFSLIFMSKNMLFMNNIDSSIMIIFNSALLTKMGMAPFHFWFPEVIEGLNWLNCLILLTWQKITPMVLVMYNMNFQYYFFMVIIFGMMISGFIGLNQTSLRKIMAYSSINHMSWMISSMIVSETIWMIYFCVYSILSINIIFMFKMLNIYFYNQLIISINSNFLWKFFFSFNFLSLGGLPPFLGFMPKWLTIQYLIQFNWLMLSFFMVLLTLLTLFFYTRLIFNILVMSNNEINYSHQPKFKTSQMIFFNFIVLKSLILMSLMFSFV</sequence>
<comment type="subcellular location">
    <subcellularLocation>
        <location evidence="2 18">Mitochondrion inner membrane</location>
        <topology evidence="2 18">Multi-pass membrane protein</topology>
    </subcellularLocation>
</comment>
<dbReference type="PANTHER" id="PTHR46552:SF1">
    <property type="entry name" value="NADH-UBIQUINONE OXIDOREDUCTASE CHAIN 2"/>
    <property type="match status" value="1"/>
</dbReference>
<evidence type="ECO:0000256" key="9">
    <source>
        <dbReference type="ARBA" id="ARBA00022792"/>
    </source>
</evidence>
<keyword evidence="14 18" id="KW-0830">Ubiquinone</keyword>
<comment type="catalytic activity">
    <reaction evidence="17 18">
        <text>a ubiquinone + NADH + 5 H(+)(in) = a ubiquinol + NAD(+) + 4 H(+)(out)</text>
        <dbReference type="Rhea" id="RHEA:29091"/>
        <dbReference type="Rhea" id="RHEA-COMP:9565"/>
        <dbReference type="Rhea" id="RHEA-COMP:9566"/>
        <dbReference type="ChEBI" id="CHEBI:15378"/>
        <dbReference type="ChEBI" id="CHEBI:16389"/>
        <dbReference type="ChEBI" id="CHEBI:17976"/>
        <dbReference type="ChEBI" id="CHEBI:57540"/>
        <dbReference type="ChEBI" id="CHEBI:57945"/>
        <dbReference type="EC" id="7.1.1.2"/>
    </reaction>
</comment>
<feature type="domain" description="NADH:quinone oxidoreductase/Mrp antiporter transmembrane" evidence="19">
    <location>
        <begin position="23"/>
        <end position="284"/>
    </location>
</feature>
<keyword evidence="8 18" id="KW-0812">Transmembrane</keyword>
<comment type="function">
    <text evidence="18">Core subunit of the mitochondrial membrane respiratory chain NADH dehydrogenase (Complex I) which catalyzes electron transfer from NADH through the respiratory chain, using ubiquinone as an electron acceptor. Essential for the catalytic activity and assembly of complex I.</text>
</comment>
<evidence type="ECO:0000256" key="10">
    <source>
        <dbReference type="ARBA" id="ARBA00022967"/>
    </source>
</evidence>
<keyword evidence="10 18" id="KW-1278">Translocase</keyword>
<evidence type="ECO:0000256" key="17">
    <source>
        <dbReference type="ARBA" id="ARBA00049551"/>
    </source>
</evidence>
<evidence type="ECO:0000259" key="19">
    <source>
        <dbReference type="Pfam" id="PF00361"/>
    </source>
</evidence>
<feature type="transmembrane region" description="Helical" evidence="18">
    <location>
        <begin position="145"/>
        <end position="166"/>
    </location>
</feature>
<dbReference type="EMBL" id="KT696245">
    <property type="protein sequence ID" value="AML26530.1"/>
    <property type="molecule type" value="Genomic_DNA"/>
</dbReference>
<dbReference type="PRINTS" id="PR01436">
    <property type="entry name" value="NADHDHGNASE2"/>
</dbReference>
<protein>
    <recommendedName>
        <fullName evidence="5 18">NADH-ubiquinone oxidoreductase chain 2</fullName>
        <ecNumber evidence="4 18">7.1.1.2</ecNumber>
    </recommendedName>
</protein>
<feature type="transmembrane region" description="Helical" evidence="18">
    <location>
        <begin position="59"/>
        <end position="78"/>
    </location>
</feature>
<dbReference type="GO" id="GO:0005743">
    <property type="term" value="C:mitochondrial inner membrane"/>
    <property type="evidence" value="ECO:0007669"/>
    <property type="project" value="UniProtKB-SubCell"/>
</dbReference>
<proteinExistence type="inferred from homology"/>
<feature type="transmembrane region" description="Helical" evidence="18">
    <location>
        <begin position="317"/>
        <end position="336"/>
    </location>
</feature>
<keyword evidence="13 18" id="KW-0520">NAD</keyword>
<evidence type="ECO:0000256" key="16">
    <source>
        <dbReference type="ARBA" id="ARBA00023136"/>
    </source>
</evidence>
<evidence type="ECO:0000256" key="8">
    <source>
        <dbReference type="ARBA" id="ARBA00022692"/>
    </source>
</evidence>
<keyword evidence="15 18" id="KW-0496">Mitochondrion</keyword>
<accession>A0A126TE99</accession>
<evidence type="ECO:0000256" key="2">
    <source>
        <dbReference type="ARBA" id="ARBA00004448"/>
    </source>
</evidence>
<evidence type="ECO:0000256" key="15">
    <source>
        <dbReference type="ARBA" id="ARBA00023128"/>
    </source>
</evidence>
<dbReference type="PANTHER" id="PTHR46552">
    <property type="entry name" value="NADH-UBIQUINONE OXIDOREDUCTASE CHAIN 2"/>
    <property type="match status" value="1"/>
</dbReference>
<organism evidence="20">
    <name type="scientific">Staphylinidae sp. BMNH 1274696</name>
    <dbReference type="NCBI Taxonomy" id="1796594"/>
    <lineage>
        <taxon>Eukaryota</taxon>
        <taxon>Metazoa</taxon>
        <taxon>Ecdysozoa</taxon>
        <taxon>Arthropoda</taxon>
        <taxon>Hexapoda</taxon>
        <taxon>Insecta</taxon>
        <taxon>Pterygota</taxon>
        <taxon>Neoptera</taxon>
        <taxon>Endopterygota</taxon>
        <taxon>Coleoptera</taxon>
        <taxon>Polyphaga</taxon>
        <taxon>Staphyliniformia</taxon>
        <taxon>Staphylinidae</taxon>
    </lineage>
</organism>
<dbReference type="InterPro" id="IPR003917">
    <property type="entry name" value="NADH_UbQ_OxRdtase_chain2"/>
</dbReference>
<dbReference type="GO" id="GO:0008137">
    <property type="term" value="F:NADH dehydrogenase (ubiquinone) activity"/>
    <property type="evidence" value="ECO:0007669"/>
    <property type="project" value="UniProtKB-EC"/>
</dbReference>
<dbReference type="AlphaFoldDB" id="A0A126TE99"/>
<evidence type="ECO:0000256" key="7">
    <source>
        <dbReference type="ARBA" id="ARBA00022660"/>
    </source>
</evidence>
<keyword evidence="9 18" id="KW-0999">Mitochondrion inner membrane</keyword>
<keyword evidence="16 18" id="KW-0472">Membrane</keyword>
<dbReference type="InterPro" id="IPR001750">
    <property type="entry name" value="ND/Mrp_TM"/>
</dbReference>
<evidence type="ECO:0000256" key="11">
    <source>
        <dbReference type="ARBA" id="ARBA00022982"/>
    </source>
</evidence>
<keyword evidence="12 18" id="KW-1133">Transmembrane helix</keyword>
<feature type="transmembrane region" description="Helical" evidence="18">
    <location>
        <begin position="90"/>
        <end position="112"/>
    </location>
</feature>
<feature type="transmembrane region" description="Helical" evidence="18">
    <location>
        <begin position="197"/>
        <end position="221"/>
    </location>
</feature>
<gene>
    <name evidence="20" type="primary">ND2</name>
</gene>
<evidence type="ECO:0000313" key="20">
    <source>
        <dbReference type="EMBL" id="AML26530.1"/>
    </source>
</evidence>
<evidence type="ECO:0000256" key="18">
    <source>
        <dbReference type="RuleBase" id="RU003403"/>
    </source>
</evidence>
<evidence type="ECO:0000256" key="3">
    <source>
        <dbReference type="ARBA" id="ARBA00007012"/>
    </source>
</evidence>
<name>A0A126TE99_9COLE</name>
<dbReference type="EC" id="7.1.1.2" evidence="4 18"/>
<feature type="transmembrane region" description="Helical" evidence="18">
    <location>
        <begin position="273"/>
        <end position="297"/>
    </location>
</feature>